<feature type="non-terminal residue" evidence="2">
    <location>
        <position position="1"/>
    </location>
</feature>
<proteinExistence type="predicted"/>
<gene>
    <name evidence="2" type="ORF">BYL167_LOCUS33135</name>
    <name evidence="3" type="ORF">GIL414_LOCUS56109</name>
    <name evidence="1" type="ORF">SMN809_LOCUS20876</name>
</gene>
<evidence type="ECO:0000313" key="1">
    <source>
        <dbReference type="EMBL" id="CAF4177704.1"/>
    </source>
</evidence>
<dbReference type="Proteomes" id="UP000681967">
    <property type="component" value="Unassembled WGS sequence"/>
</dbReference>
<evidence type="ECO:0000313" key="4">
    <source>
        <dbReference type="Proteomes" id="UP000681967"/>
    </source>
</evidence>
<evidence type="ECO:0000313" key="2">
    <source>
        <dbReference type="EMBL" id="CAF4436707.1"/>
    </source>
</evidence>
<dbReference type="EMBL" id="CAJOBJ010200701">
    <property type="protein sequence ID" value="CAF4982190.1"/>
    <property type="molecule type" value="Genomic_DNA"/>
</dbReference>
<accession>A0A8S2WDH6</accession>
<evidence type="ECO:0000313" key="3">
    <source>
        <dbReference type="EMBL" id="CAF4982190.1"/>
    </source>
</evidence>
<sequence length="24" mass="3020">ERLEFDVQWTMNRLLDEIERKQGN</sequence>
<reference evidence="2" key="1">
    <citation type="submission" date="2021-02" db="EMBL/GenBank/DDBJ databases">
        <authorList>
            <person name="Nowell W R."/>
        </authorList>
    </citation>
    <scope>NUCLEOTIDE SEQUENCE</scope>
</reference>
<dbReference type="Proteomes" id="UP000676336">
    <property type="component" value="Unassembled WGS sequence"/>
</dbReference>
<dbReference type="Proteomes" id="UP000681720">
    <property type="component" value="Unassembled WGS sequence"/>
</dbReference>
<protein>
    <submittedName>
        <fullName evidence="2">Uncharacterized protein</fullName>
    </submittedName>
</protein>
<name>A0A8S2WDH6_9BILA</name>
<dbReference type="AlphaFoldDB" id="A0A8S2WDH6"/>
<dbReference type="EMBL" id="CAJOBH010063466">
    <property type="protein sequence ID" value="CAF4436707.1"/>
    <property type="molecule type" value="Genomic_DNA"/>
</dbReference>
<comment type="caution">
    <text evidence="2">The sequence shown here is derived from an EMBL/GenBank/DDBJ whole genome shotgun (WGS) entry which is preliminary data.</text>
</comment>
<dbReference type="EMBL" id="CAJOBI010014612">
    <property type="protein sequence ID" value="CAF4177704.1"/>
    <property type="molecule type" value="Genomic_DNA"/>
</dbReference>
<organism evidence="2 4">
    <name type="scientific">Rotaria magnacalcarata</name>
    <dbReference type="NCBI Taxonomy" id="392030"/>
    <lineage>
        <taxon>Eukaryota</taxon>
        <taxon>Metazoa</taxon>
        <taxon>Spiralia</taxon>
        <taxon>Gnathifera</taxon>
        <taxon>Rotifera</taxon>
        <taxon>Eurotatoria</taxon>
        <taxon>Bdelloidea</taxon>
        <taxon>Philodinida</taxon>
        <taxon>Philodinidae</taxon>
        <taxon>Rotaria</taxon>
    </lineage>
</organism>